<sequence>MERAALEREWFELTRDVLPGMAQTRGWPVFRDHCFQRICLDNLFGGVWYDFIRERPAYRALTEAQLHAAVALAREIAACRADLSELNSRSLSWRGKLAR</sequence>
<gene>
    <name evidence="1" type="ORF">KCG44_14030</name>
</gene>
<keyword evidence="2" id="KW-1185">Reference proteome</keyword>
<name>A0ABS6SHK1_9SPHN</name>
<dbReference type="Proteomes" id="UP000722336">
    <property type="component" value="Unassembled WGS sequence"/>
</dbReference>
<proteinExistence type="predicted"/>
<organism evidence="1 2">
    <name type="scientific">Pacificimonas pallii</name>
    <dbReference type="NCBI Taxonomy" id="2827236"/>
    <lineage>
        <taxon>Bacteria</taxon>
        <taxon>Pseudomonadati</taxon>
        <taxon>Pseudomonadota</taxon>
        <taxon>Alphaproteobacteria</taxon>
        <taxon>Sphingomonadales</taxon>
        <taxon>Sphingosinicellaceae</taxon>
        <taxon>Pacificimonas</taxon>
    </lineage>
</organism>
<dbReference type="RefSeq" id="WP_218446750.1">
    <property type="nucleotide sequence ID" value="NZ_JAGSPA010000006.1"/>
</dbReference>
<evidence type="ECO:0000313" key="1">
    <source>
        <dbReference type="EMBL" id="MBV7257900.1"/>
    </source>
</evidence>
<dbReference type="EMBL" id="JAGSPA010000006">
    <property type="protein sequence ID" value="MBV7257900.1"/>
    <property type="molecule type" value="Genomic_DNA"/>
</dbReference>
<comment type="caution">
    <text evidence="1">The sequence shown here is derived from an EMBL/GenBank/DDBJ whole genome shotgun (WGS) entry which is preliminary data.</text>
</comment>
<reference evidence="1 2" key="1">
    <citation type="submission" date="2021-04" db="EMBL/GenBank/DDBJ databases">
        <authorList>
            <person name="Pira H."/>
            <person name="Risdian C."/>
            <person name="Wink J."/>
        </authorList>
    </citation>
    <scope>NUCLEOTIDE SEQUENCE [LARGE SCALE GENOMIC DNA]</scope>
    <source>
        <strain evidence="1 2">WHA3</strain>
    </source>
</reference>
<protein>
    <submittedName>
        <fullName evidence="1">GCN5-related N-acetyltransferase</fullName>
    </submittedName>
</protein>
<evidence type="ECO:0000313" key="2">
    <source>
        <dbReference type="Proteomes" id="UP000722336"/>
    </source>
</evidence>
<accession>A0ABS6SHK1</accession>